<dbReference type="Proteomes" id="UP001431783">
    <property type="component" value="Unassembled WGS sequence"/>
</dbReference>
<feature type="region of interest" description="Disordered" evidence="1">
    <location>
        <begin position="564"/>
        <end position="620"/>
    </location>
</feature>
<reference evidence="2 3" key="1">
    <citation type="submission" date="2023-03" db="EMBL/GenBank/DDBJ databases">
        <title>Genome insight into feeding habits of ladybird beetles.</title>
        <authorList>
            <person name="Li H.-S."/>
            <person name="Huang Y.-H."/>
            <person name="Pang H."/>
        </authorList>
    </citation>
    <scope>NUCLEOTIDE SEQUENCE [LARGE SCALE GENOMIC DNA]</scope>
    <source>
        <strain evidence="2">SYSU_2023b</strain>
        <tissue evidence="2">Whole body</tissue>
    </source>
</reference>
<accession>A0AAW1VBJ8</accession>
<organism evidence="2 3">
    <name type="scientific">Henosepilachna vigintioctopunctata</name>
    <dbReference type="NCBI Taxonomy" id="420089"/>
    <lineage>
        <taxon>Eukaryota</taxon>
        <taxon>Metazoa</taxon>
        <taxon>Ecdysozoa</taxon>
        <taxon>Arthropoda</taxon>
        <taxon>Hexapoda</taxon>
        <taxon>Insecta</taxon>
        <taxon>Pterygota</taxon>
        <taxon>Neoptera</taxon>
        <taxon>Endopterygota</taxon>
        <taxon>Coleoptera</taxon>
        <taxon>Polyphaga</taxon>
        <taxon>Cucujiformia</taxon>
        <taxon>Coccinelloidea</taxon>
        <taxon>Coccinellidae</taxon>
        <taxon>Epilachninae</taxon>
        <taxon>Epilachnini</taxon>
        <taxon>Henosepilachna</taxon>
    </lineage>
</organism>
<sequence>MSSIRKLFASRAKDFELGVKHFQDAKVSVTQIFKLFKDFIFCAKECIQINDEDQDDVNVIFEIIYKFLNCILDYVGVGSITAKLPYLTMVCHEIYRATCDLQLTHEFVKKLSMPIFQVLLEPEVQTWTAKEILKMFSVIVQLIDRSVRSTLIEENFIYYIARFMDMLPFVDFEFQAIILEVLFRLYTQDEIKNKKNVFFFNTEQQRKAFYSIDTKKFDYSVRLYLNVVNEIENNIKSVLCYKVCMDECVLHAPKELSSFKGLWVDFNIKVRSISLYIGIHEYIENRKKDETMWEIVTIYAGNISSADISIIYNKEKEIQEAIGIIKLKGPCIMVRQVPQKLIKTTTITMYSTNIQKLKNIFNNDIPKMTNRKIKGSFVPLNRRGYKPLDIISIKSSVTNHSSVLNHTINTDIVCNNSTKDKSSVKKAKRSICTKDKIKEKITKTNSYGESFMSQSIDIPPETNDKIHKQSYSYGEAFRTIEEVVSRNKMIKSDESSCGYGEKFLSSLIDIDELFKDHDIPPEGGNKVVVRASTINKKLHPVCSEPNSIVLRSHVRNNENVSKTLNETKINKTKVTDESNIKNNNAKQQIRKKTLIENKKQSDQSSSHNSEVKKSESIRRVNVSETHCSPELFSSQMEFSCTQKNIYKSVSADKIIFRDVIQTSNHLGSPDRIRDNCYIDPFDALKLEIPNRNLLLEENPKIDSTIEEQIPILINEPEFELLRKPSNSDSVHIVPISSLSDIEPPDYFPDDDCKIETFDALKLEIPNLKSQGEKCPKVHSTIEEPIPIRVTEPITEPLSIPANSSSDDTIKGDLKNSSQMKLKMSNCKLQKGENPNLTLKIKYQTLI</sequence>
<evidence type="ECO:0000313" key="3">
    <source>
        <dbReference type="Proteomes" id="UP001431783"/>
    </source>
</evidence>
<dbReference type="AlphaFoldDB" id="A0AAW1VBJ8"/>
<proteinExistence type="predicted"/>
<evidence type="ECO:0008006" key="4">
    <source>
        <dbReference type="Google" id="ProtNLM"/>
    </source>
</evidence>
<feature type="compositionally biased region" description="Basic and acidic residues" evidence="1">
    <location>
        <begin position="609"/>
        <end position="618"/>
    </location>
</feature>
<comment type="caution">
    <text evidence="2">The sequence shown here is derived from an EMBL/GenBank/DDBJ whole genome shotgun (WGS) entry which is preliminary data.</text>
</comment>
<keyword evidence="3" id="KW-1185">Reference proteome</keyword>
<name>A0AAW1VBJ8_9CUCU</name>
<evidence type="ECO:0000256" key="1">
    <source>
        <dbReference type="SAM" id="MobiDB-lite"/>
    </source>
</evidence>
<gene>
    <name evidence="2" type="ORF">WA026_006995</name>
</gene>
<protein>
    <recommendedName>
        <fullName evidence="4">Synaptonemal complex protein 2</fullName>
    </recommendedName>
</protein>
<dbReference type="EMBL" id="JARQZJ010000123">
    <property type="protein sequence ID" value="KAK9889621.1"/>
    <property type="molecule type" value="Genomic_DNA"/>
</dbReference>
<evidence type="ECO:0000313" key="2">
    <source>
        <dbReference type="EMBL" id="KAK9889621.1"/>
    </source>
</evidence>